<reference evidence="1" key="1">
    <citation type="submission" date="2021-02" db="EMBL/GenBank/DDBJ databases">
        <authorList>
            <person name="Nowell W R."/>
        </authorList>
    </citation>
    <scope>NUCLEOTIDE SEQUENCE</scope>
</reference>
<keyword evidence="2" id="KW-1185">Reference proteome</keyword>
<comment type="caution">
    <text evidence="1">The sequence shown here is derived from an EMBL/GenBank/DDBJ whole genome shotgun (WGS) entry which is preliminary data.</text>
</comment>
<dbReference type="AlphaFoldDB" id="A0A815DX51"/>
<evidence type="ECO:0000313" key="2">
    <source>
        <dbReference type="Proteomes" id="UP000663828"/>
    </source>
</evidence>
<name>A0A815DX51_ADIRI</name>
<proteinExistence type="predicted"/>
<sequence length="201" mass="22901">MLQPNHSMRSMKLDRFCLSILPRIDENIKSLVVESAFMKHILGAGNYPNLTELTFYDMDKKIASQFFTDNCMCKHKCKQQITNLTLVINESDFQITSADYTQNVYSVILSFFVNLKHLTIVVQSIVKFYRTSRNYPCLSLHGLPTETFYSSTLTKLSLNVIDLNDVYALLDGHLKQLTTFSVEVEAIQDPVSISNNHVSSS</sequence>
<protein>
    <submittedName>
        <fullName evidence="1">Uncharacterized protein</fullName>
    </submittedName>
</protein>
<dbReference type="EMBL" id="CAJNOR010002497">
    <property type="protein sequence ID" value="CAF1302569.1"/>
    <property type="molecule type" value="Genomic_DNA"/>
</dbReference>
<evidence type="ECO:0000313" key="1">
    <source>
        <dbReference type="EMBL" id="CAF1302569.1"/>
    </source>
</evidence>
<gene>
    <name evidence="1" type="ORF">XAT740_LOCUS28943</name>
</gene>
<accession>A0A815DX51</accession>
<organism evidence="1 2">
    <name type="scientific">Adineta ricciae</name>
    <name type="common">Rotifer</name>
    <dbReference type="NCBI Taxonomy" id="249248"/>
    <lineage>
        <taxon>Eukaryota</taxon>
        <taxon>Metazoa</taxon>
        <taxon>Spiralia</taxon>
        <taxon>Gnathifera</taxon>
        <taxon>Rotifera</taxon>
        <taxon>Eurotatoria</taxon>
        <taxon>Bdelloidea</taxon>
        <taxon>Adinetida</taxon>
        <taxon>Adinetidae</taxon>
        <taxon>Adineta</taxon>
    </lineage>
</organism>
<dbReference type="Proteomes" id="UP000663828">
    <property type="component" value="Unassembled WGS sequence"/>
</dbReference>